<dbReference type="EMBL" id="CP000927">
    <property type="protein sequence ID" value="ABZ73331.1"/>
    <property type="molecule type" value="Genomic_DNA"/>
</dbReference>
<dbReference type="HOGENOM" id="CLU_2205310_0_0_5"/>
<name>B0SYG4_CAUSK</name>
<dbReference type="AlphaFoldDB" id="B0SYG4"/>
<keyword evidence="1" id="KW-1133">Transmembrane helix</keyword>
<evidence type="ECO:0000256" key="1">
    <source>
        <dbReference type="SAM" id="Phobius"/>
    </source>
</evidence>
<keyword evidence="1" id="KW-0812">Transmembrane</keyword>
<sequence>MTDFTIKTPAPAKARAKRAKAAVDKAVETVAEKAHVAAEFAAEKAEVARTFAAEKAEVGKTWTIEKAKVAHEQAEEHPVALAVGTFVAGLVFGFLLARNFDR</sequence>
<organism evidence="2">
    <name type="scientific">Caulobacter sp. (strain K31)</name>
    <dbReference type="NCBI Taxonomy" id="366602"/>
    <lineage>
        <taxon>Bacteria</taxon>
        <taxon>Pseudomonadati</taxon>
        <taxon>Pseudomonadota</taxon>
        <taxon>Alphaproteobacteria</taxon>
        <taxon>Caulobacterales</taxon>
        <taxon>Caulobacteraceae</taxon>
        <taxon>Caulobacter</taxon>
    </lineage>
</organism>
<evidence type="ECO:0008006" key="3">
    <source>
        <dbReference type="Google" id="ProtNLM"/>
    </source>
</evidence>
<protein>
    <recommendedName>
        <fullName evidence="3">DUF883 domain-containing protein</fullName>
    </recommendedName>
</protein>
<reference evidence="2" key="1">
    <citation type="submission" date="2008-01" db="EMBL/GenBank/DDBJ databases">
        <title>Complete sequence of chromosome of Caulobacter sp. K31.</title>
        <authorList>
            <consortium name="US DOE Joint Genome Institute"/>
            <person name="Copeland A."/>
            <person name="Lucas S."/>
            <person name="Lapidus A."/>
            <person name="Barry K."/>
            <person name="Glavina del Rio T."/>
            <person name="Dalin E."/>
            <person name="Tice H."/>
            <person name="Pitluck S."/>
            <person name="Bruce D."/>
            <person name="Goodwin L."/>
            <person name="Thompson L.S."/>
            <person name="Brettin T."/>
            <person name="Detter J.C."/>
            <person name="Han C."/>
            <person name="Schmutz J."/>
            <person name="Larimer F."/>
            <person name="Land M."/>
            <person name="Hauser L."/>
            <person name="Kyrpides N."/>
            <person name="Kim E."/>
            <person name="Stephens C."/>
            <person name="Richardson P."/>
        </authorList>
    </citation>
    <scope>NUCLEOTIDE SEQUENCE [LARGE SCALE GENOMIC DNA]</scope>
    <source>
        <strain evidence="2">K31</strain>
    </source>
</reference>
<gene>
    <name evidence="2" type="ordered locus">Caul_4207</name>
</gene>
<feature type="transmembrane region" description="Helical" evidence="1">
    <location>
        <begin position="79"/>
        <end position="97"/>
    </location>
</feature>
<proteinExistence type="predicted"/>
<dbReference type="KEGG" id="cak:Caul_4207"/>
<dbReference type="OrthoDB" id="7190941at2"/>
<dbReference type="STRING" id="366602.Caul_4207"/>
<accession>B0SYG4</accession>
<evidence type="ECO:0000313" key="2">
    <source>
        <dbReference type="EMBL" id="ABZ73331.1"/>
    </source>
</evidence>
<keyword evidence="1" id="KW-0472">Membrane</keyword>